<evidence type="ECO:0000313" key="10">
    <source>
        <dbReference type="Proteomes" id="UP000222788"/>
    </source>
</evidence>
<evidence type="ECO:0000256" key="3">
    <source>
        <dbReference type="ARBA" id="ARBA00022833"/>
    </source>
</evidence>
<sequence>MWLNMPAATGITRSRVAFFAAISALSLASLGYYVYQLRAAYPPSRATRLHRRNATRQSRRSRQRRARISEEYEPETASVAASEHGNDDNDNDGYSNSNTRDRHSQRDTPYHSNSDSESEEEGSAARGDEEDAHDGSAEYSSRAGRNIVGLLFRVSEDNARRNAYVHRGCQCNSCSIVPIRGIRYRCVNCADFDLCEACESQGLHNKNHVFLKIKVPVPPAGLRSIQPVLYTGDPDNCVKILPKAIINKLCRETGFERSNLEAHWERWTYMANTEWREDPDDLCLAMDRKTFDRCIVHNGTSRHLPPNLVHDRMFAFFDQNGDGLISFREYLHGLAYRSKKERLRKVFDGYDIDGDGYVDRKDFLRMFRAYFTIFKQIHKDILDGLDTQVMSLLDTQQLITARTPLSSFFGRDESVPHADLDDSRIAGKALQPDGSVSLPSPLSSVVQPSEQEIASRAEVLSAVFTINAAHEPTRADSIMQNILPNALLSPPNDINALLNLITNVSNNRGPISRSLNAMDFADSSRAGHTVLDEVLDSIDDDSATNSGDARYNSPSTEDLNNMPESNQDQDISQPPHGHELTDGERKLQRRVRRRMFDRWKRRQFYLDVEEGGQAPSGWDSDEDIVEAISVMANPDPDPVPFNTRRDSTRSRSSSKVRFADQDDEFETRSNASTSSRSIPERWGGFDIPEAERDLGKEILYLTAQEAYNEILDVFFKEKEDLAVKAAETREFRHQHRDLMDTLQHHGSFKSSSRDHARDPRNSAASHGQKPETISNENDPAMGSAQHESDEYGAASASDGIDQSSQPTSPTSDSAPRSRTRSSGNSHQNNDNGNGSASDSDDAITEILKEMVEIYRDPTMPQFRPNNTDIAHETPAINTTALSLIDQDAPKPLSLERKTRPSHNKDSMLRKLHKYNDAEIEAVKRRGFGKLSFAEFEKIYREQAAKSQDRMEYLETWIDIYMP</sequence>
<reference evidence="9 10" key="2">
    <citation type="journal article" date="2013" name="IMA Fungus">
        <title>IMA Genome-F 1: Ceratocystis fimbriata: Draft nuclear genome sequence for the plant pathogen, Ceratocystis fimbriata.</title>
        <authorList>
            <person name="Wilken P.M."/>
            <person name="Steenkamp E.T."/>
            <person name="Wingfield M.J."/>
            <person name="de Beer Z.W."/>
            <person name="Wingfield B.D."/>
        </authorList>
    </citation>
    <scope>NUCLEOTIDE SEQUENCE [LARGE SCALE GENOMIC DNA]</scope>
    <source>
        <strain evidence="9 10">CBS 114723</strain>
    </source>
</reference>
<feature type="compositionally biased region" description="Polar residues" evidence="6">
    <location>
        <begin position="668"/>
        <end position="677"/>
    </location>
</feature>
<dbReference type="AlphaFoldDB" id="A0A2C5X4L7"/>
<keyword evidence="10" id="KW-1185">Reference proteome</keyword>
<dbReference type="InterPro" id="IPR052260">
    <property type="entry name" value="Autophagy_Rcpt_SigReg"/>
</dbReference>
<accession>A0A2C5X4L7</accession>
<feature type="compositionally biased region" description="Basic residues" evidence="6">
    <location>
        <begin position="47"/>
        <end position="66"/>
    </location>
</feature>
<feature type="compositionally biased region" description="Basic and acidic residues" evidence="6">
    <location>
        <begin position="99"/>
        <end position="109"/>
    </location>
</feature>
<dbReference type="PROSITE" id="PS01357">
    <property type="entry name" value="ZF_ZZ_1"/>
    <property type="match status" value="1"/>
</dbReference>
<dbReference type="GO" id="GO:0007032">
    <property type="term" value="P:endosome organization"/>
    <property type="evidence" value="ECO:0007669"/>
    <property type="project" value="TreeGrafter"/>
</dbReference>
<evidence type="ECO:0000256" key="6">
    <source>
        <dbReference type="SAM" id="MobiDB-lite"/>
    </source>
</evidence>
<feature type="compositionally biased region" description="Acidic residues" evidence="6">
    <location>
        <begin position="116"/>
        <end position="132"/>
    </location>
</feature>
<dbReference type="CDD" id="cd02340">
    <property type="entry name" value="ZZ_NBR1_like"/>
    <property type="match status" value="1"/>
</dbReference>
<dbReference type="GO" id="GO:0008270">
    <property type="term" value="F:zinc ion binding"/>
    <property type="evidence" value="ECO:0007669"/>
    <property type="project" value="UniProtKB-KW"/>
</dbReference>
<keyword evidence="2 5" id="KW-0863">Zinc-finger</keyword>
<dbReference type="SUPFAM" id="SSF57850">
    <property type="entry name" value="RING/U-box"/>
    <property type="match status" value="1"/>
</dbReference>
<dbReference type="STRING" id="1035309.A0A2C5X4L7"/>
<evidence type="ECO:0000256" key="1">
    <source>
        <dbReference type="ARBA" id="ARBA00022723"/>
    </source>
</evidence>
<dbReference type="SMART" id="SM00291">
    <property type="entry name" value="ZnF_ZZ"/>
    <property type="match status" value="1"/>
</dbReference>
<dbReference type="PROSITE" id="PS00018">
    <property type="entry name" value="EF_HAND_1"/>
    <property type="match status" value="1"/>
</dbReference>
<dbReference type="InterPro" id="IPR002048">
    <property type="entry name" value="EF_hand_dom"/>
</dbReference>
<dbReference type="Pfam" id="PF13499">
    <property type="entry name" value="EF-hand_7"/>
    <property type="match status" value="1"/>
</dbReference>
<feature type="compositionally biased region" description="Polar residues" evidence="6">
    <location>
        <begin position="543"/>
        <end position="572"/>
    </location>
</feature>
<evidence type="ECO:0000259" key="8">
    <source>
        <dbReference type="PROSITE" id="PS50222"/>
    </source>
</evidence>
<dbReference type="SUPFAM" id="SSF47473">
    <property type="entry name" value="EF-hand"/>
    <property type="match status" value="1"/>
</dbReference>
<reference evidence="9 10" key="1">
    <citation type="journal article" date="2013" name="Fungal Biol.">
        <title>Analysis of microsatellite markers in the genome of the plant pathogen Ceratocystis fimbriata.</title>
        <authorList>
            <person name="Simpson M.C."/>
            <person name="Wilken P.M."/>
            <person name="Coetzee M.P."/>
            <person name="Wingfield M.J."/>
            <person name="Wingfield B.D."/>
        </authorList>
    </citation>
    <scope>NUCLEOTIDE SEQUENCE [LARGE SCALE GENOMIC DNA]</scope>
    <source>
        <strain evidence="9 10">CBS 114723</strain>
    </source>
</reference>
<gene>
    <name evidence="9" type="primary">ref(2)P</name>
    <name evidence="9" type="ORF">CFIMG_004957RAa</name>
</gene>
<feature type="domain" description="EF-hand" evidence="8">
    <location>
        <begin position="338"/>
        <end position="373"/>
    </location>
</feature>
<dbReference type="PROSITE" id="PS50135">
    <property type="entry name" value="ZF_ZZ_2"/>
    <property type="match status" value="1"/>
</dbReference>
<dbReference type="OrthoDB" id="5240049at2759"/>
<feature type="domain" description="ZZ-type" evidence="7">
    <location>
        <begin position="166"/>
        <end position="218"/>
    </location>
</feature>
<feature type="region of interest" description="Disordered" evidence="6">
    <location>
        <begin position="46"/>
        <end position="140"/>
    </location>
</feature>
<dbReference type="PROSITE" id="PS50222">
    <property type="entry name" value="EF_HAND_2"/>
    <property type="match status" value="1"/>
</dbReference>
<keyword evidence="3" id="KW-0862">Zinc</keyword>
<feature type="compositionally biased region" description="Basic and acidic residues" evidence="6">
    <location>
        <begin position="576"/>
        <end position="586"/>
    </location>
</feature>
<dbReference type="SMART" id="SM00054">
    <property type="entry name" value="EFh"/>
    <property type="match status" value="2"/>
</dbReference>
<feature type="compositionally biased region" description="Low complexity" evidence="6">
    <location>
        <begin position="828"/>
        <end position="837"/>
    </location>
</feature>
<evidence type="ECO:0000256" key="4">
    <source>
        <dbReference type="ARBA" id="ARBA00022837"/>
    </source>
</evidence>
<dbReference type="CDD" id="cd00051">
    <property type="entry name" value="EFh"/>
    <property type="match status" value="1"/>
</dbReference>
<dbReference type="GO" id="GO:0005080">
    <property type="term" value="F:protein kinase C binding"/>
    <property type="evidence" value="ECO:0007669"/>
    <property type="project" value="TreeGrafter"/>
</dbReference>
<dbReference type="InterPro" id="IPR011992">
    <property type="entry name" value="EF-hand-dom_pair"/>
</dbReference>
<dbReference type="InterPro" id="IPR018247">
    <property type="entry name" value="EF_Hand_1_Ca_BS"/>
</dbReference>
<name>A0A2C5X4L7_9PEZI</name>
<protein>
    <submittedName>
        <fullName evidence="9">Protein ref(2)P</fullName>
    </submittedName>
</protein>
<organism evidence="9 10">
    <name type="scientific">Ceratocystis fimbriata CBS 114723</name>
    <dbReference type="NCBI Taxonomy" id="1035309"/>
    <lineage>
        <taxon>Eukaryota</taxon>
        <taxon>Fungi</taxon>
        <taxon>Dikarya</taxon>
        <taxon>Ascomycota</taxon>
        <taxon>Pezizomycotina</taxon>
        <taxon>Sordariomycetes</taxon>
        <taxon>Hypocreomycetidae</taxon>
        <taxon>Microascales</taxon>
        <taxon>Ceratocystidaceae</taxon>
        <taxon>Ceratocystis</taxon>
    </lineage>
</organism>
<dbReference type="PANTHER" id="PTHR15090:SF0">
    <property type="entry name" value="SEQUESTOSOME-1"/>
    <property type="match status" value="1"/>
</dbReference>
<dbReference type="GO" id="GO:0044753">
    <property type="term" value="C:amphisome"/>
    <property type="evidence" value="ECO:0007669"/>
    <property type="project" value="TreeGrafter"/>
</dbReference>
<proteinExistence type="predicted"/>
<feature type="region of interest" description="Disordered" evidence="6">
    <location>
        <begin position="745"/>
        <end position="840"/>
    </location>
</feature>
<dbReference type="Pfam" id="PF00569">
    <property type="entry name" value="ZZ"/>
    <property type="match status" value="1"/>
</dbReference>
<evidence type="ECO:0000313" key="9">
    <source>
        <dbReference type="EMBL" id="PHH52821.1"/>
    </source>
</evidence>
<keyword evidence="1" id="KW-0479">Metal-binding</keyword>
<dbReference type="PANTHER" id="PTHR15090">
    <property type="entry name" value="SEQUESTOSOME 1-RELATED"/>
    <property type="match status" value="1"/>
</dbReference>
<evidence type="ECO:0000259" key="7">
    <source>
        <dbReference type="PROSITE" id="PS50135"/>
    </source>
</evidence>
<feature type="compositionally biased region" description="Polar residues" evidence="6">
    <location>
        <begin position="814"/>
        <end position="827"/>
    </location>
</feature>
<dbReference type="InterPro" id="IPR043145">
    <property type="entry name" value="Znf_ZZ_sf"/>
</dbReference>
<dbReference type="GO" id="GO:0000423">
    <property type="term" value="P:mitophagy"/>
    <property type="evidence" value="ECO:0007669"/>
    <property type="project" value="TreeGrafter"/>
</dbReference>
<keyword evidence="4" id="KW-0106">Calcium</keyword>
<feature type="region of interest" description="Disordered" evidence="6">
    <location>
        <begin position="537"/>
        <end position="587"/>
    </location>
</feature>
<dbReference type="Gene3D" id="3.30.60.90">
    <property type="match status" value="1"/>
</dbReference>
<dbReference type="GO" id="GO:0035973">
    <property type="term" value="P:aggrephagy"/>
    <property type="evidence" value="ECO:0007669"/>
    <property type="project" value="TreeGrafter"/>
</dbReference>
<feature type="region of interest" description="Disordered" evidence="6">
    <location>
        <begin position="632"/>
        <end position="684"/>
    </location>
</feature>
<evidence type="ECO:0000256" key="2">
    <source>
        <dbReference type="ARBA" id="ARBA00022771"/>
    </source>
</evidence>
<comment type="caution">
    <text evidence="9">The sequence shown here is derived from an EMBL/GenBank/DDBJ whole genome shotgun (WGS) entry which is preliminary data.</text>
</comment>
<feature type="compositionally biased region" description="Basic and acidic residues" evidence="6">
    <location>
        <begin position="751"/>
        <end position="760"/>
    </location>
</feature>
<dbReference type="GO" id="GO:0070530">
    <property type="term" value="F:K63-linked polyubiquitin modification-dependent protein binding"/>
    <property type="evidence" value="ECO:0007669"/>
    <property type="project" value="TreeGrafter"/>
</dbReference>
<evidence type="ECO:0000256" key="5">
    <source>
        <dbReference type="PROSITE-ProRule" id="PRU00228"/>
    </source>
</evidence>
<dbReference type="EMBL" id="APWK03000056">
    <property type="protein sequence ID" value="PHH52821.1"/>
    <property type="molecule type" value="Genomic_DNA"/>
</dbReference>
<dbReference type="Gene3D" id="1.10.238.10">
    <property type="entry name" value="EF-hand"/>
    <property type="match status" value="1"/>
</dbReference>
<dbReference type="GO" id="GO:0016235">
    <property type="term" value="C:aggresome"/>
    <property type="evidence" value="ECO:0007669"/>
    <property type="project" value="TreeGrafter"/>
</dbReference>
<dbReference type="InterPro" id="IPR000433">
    <property type="entry name" value="Znf_ZZ"/>
</dbReference>
<feature type="compositionally biased region" description="Low complexity" evidence="6">
    <location>
        <begin position="801"/>
        <end position="813"/>
    </location>
</feature>
<dbReference type="GO" id="GO:0005509">
    <property type="term" value="F:calcium ion binding"/>
    <property type="evidence" value="ECO:0007669"/>
    <property type="project" value="InterPro"/>
</dbReference>
<dbReference type="Proteomes" id="UP000222788">
    <property type="component" value="Unassembled WGS sequence"/>
</dbReference>